<evidence type="ECO:0000256" key="3">
    <source>
        <dbReference type="ARBA" id="ARBA00022730"/>
    </source>
</evidence>
<dbReference type="PANTHER" id="PTHR33280">
    <property type="entry name" value="50S RIBOSOMAL PROTEIN L31, CHLOROPLASTIC"/>
    <property type="match status" value="1"/>
</dbReference>
<evidence type="ECO:0000256" key="5">
    <source>
        <dbReference type="ARBA" id="ARBA00022980"/>
    </source>
</evidence>
<gene>
    <name evidence="8 9" type="primary">rpmE</name>
    <name evidence="9" type="ORF">Lspi_0719</name>
</gene>
<name>A0A0W0Z825_LEGSP</name>
<dbReference type="OrthoDB" id="9803251at2"/>
<dbReference type="Pfam" id="PF01197">
    <property type="entry name" value="Ribosomal_L31"/>
    <property type="match status" value="1"/>
</dbReference>
<evidence type="ECO:0000313" key="10">
    <source>
        <dbReference type="Proteomes" id="UP000054877"/>
    </source>
</evidence>
<dbReference type="GO" id="GO:0019843">
    <property type="term" value="F:rRNA binding"/>
    <property type="evidence" value="ECO:0007669"/>
    <property type="project" value="UniProtKB-KW"/>
</dbReference>
<dbReference type="GO" id="GO:0003735">
    <property type="term" value="F:structural constituent of ribosome"/>
    <property type="evidence" value="ECO:0007669"/>
    <property type="project" value="InterPro"/>
</dbReference>
<organism evidence="9 10">
    <name type="scientific">Legionella spiritensis</name>
    <dbReference type="NCBI Taxonomy" id="452"/>
    <lineage>
        <taxon>Bacteria</taxon>
        <taxon>Pseudomonadati</taxon>
        <taxon>Pseudomonadota</taxon>
        <taxon>Gammaproteobacteria</taxon>
        <taxon>Legionellales</taxon>
        <taxon>Legionellaceae</taxon>
        <taxon>Legionella</taxon>
    </lineage>
</organism>
<keyword evidence="3 8" id="KW-0699">rRNA-binding</keyword>
<accession>A0A0W0Z825</accession>
<evidence type="ECO:0000256" key="4">
    <source>
        <dbReference type="ARBA" id="ARBA00022884"/>
    </source>
</evidence>
<sequence>MKSAIHPEYETIKVTCSCGNTFETGSTLCKDLSVEVCSECHPFYTGKQKLVDTGGRVQKFRDRYKKR</sequence>
<dbReference type="GO" id="GO:0046872">
    <property type="term" value="F:metal ion binding"/>
    <property type="evidence" value="ECO:0007669"/>
    <property type="project" value="UniProtKB-KW"/>
</dbReference>
<comment type="subunit">
    <text evidence="2 8">Part of the 50S ribosomal subunit.</text>
</comment>
<dbReference type="InterPro" id="IPR042105">
    <property type="entry name" value="Ribosomal_bL31_sf"/>
</dbReference>
<dbReference type="RefSeq" id="WP_082642723.1">
    <property type="nucleotide sequence ID" value="NZ_CAAAII010000015.1"/>
</dbReference>
<comment type="caution">
    <text evidence="9">The sequence shown here is derived from an EMBL/GenBank/DDBJ whole genome shotgun (WGS) entry which is preliminary data.</text>
</comment>
<dbReference type="HAMAP" id="MF_00501">
    <property type="entry name" value="Ribosomal_bL31_1"/>
    <property type="match status" value="1"/>
</dbReference>
<feature type="binding site" evidence="8">
    <location>
        <position position="16"/>
    </location>
    <ligand>
        <name>Zn(2+)</name>
        <dbReference type="ChEBI" id="CHEBI:29105"/>
    </ligand>
</feature>
<dbReference type="PROSITE" id="PS01143">
    <property type="entry name" value="RIBOSOMAL_L31"/>
    <property type="match status" value="1"/>
</dbReference>
<dbReference type="InterPro" id="IPR034704">
    <property type="entry name" value="Ribosomal_bL28/bL31-like_sf"/>
</dbReference>
<dbReference type="STRING" id="452.Lspi_0719"/>
<evidence type="ECO:0000313" key="9">
    <source>
        <dbReference type="EMBL" id="KTD65259.1"/>
    </source>
</evidence>
<dbReference type="PATRIC" id="fig|452.5.peg.789"/>
<dbReference type="InterPro" id="IPR002150">
    <property type="entry name" value="Ribosomal_bL31"/>
</dbReference>
<reference evidence="9 10" key="1">
    <citation type="submission" date="2015-11" db="EMBL/GenBank/DDBJ databases">
        <title>Genomic analysis of 38 Legionella species identifies large and diverse effector repertoires.</title>
        <authorList>
            <person name="Burstein D."/>
            <person name="Amaro F."/>
            <person name="Zusman T."/>
            <person name="Lifshitz Z."/>
            <person name="Cohen O."/>
            <person name="Gilbert J.A."/>
            <person name="Pupko T."/>
            <person name="Shuman H.A."/>
            <person name="Segal G."/>
        </authorList>
    </citation>
    <scope>NUCLEOTIDE SEQUENCE [LARGE SCALE GENOMIC DNA]</scope>
    <source>
        <strain evidence="9 10">Mt.St.Helens-9</strain>
    </source>
</reference>
<dbReference type="Gene3D" id="4.10.830.30">
    <property type="entry name" value="Ribosomal protein L31"/>
    <property type="match status" value="1"/>
</dbReference>
<evidence type="ECO:0000256" key="8">
    <source>
        <dbReference type="HAMAP-Rule" id="MF_00501"/>
    </source>
</evidence>
<protein>
    <recommendedName>
        <fullName evidence="7 8">Large ribosomal subunit protein bL31</fullName>
    </recommendedName>
</protein>
<dbReference type="SUPFAM" id="SSF143800">
    <property type="entry name" value="L28p-like"/>
    <property type="match status" value="1"/>
</dbReference>
<dbReference type="EMBL" id="LNYX01000008">
    <property type="protein sequence ID" value="KTD65259.1"/>
    <property type="molecule type" value="Genomic_DNA"/>
</dbReference>
<dbReference type="NCBIfam" id="NF000612">
    <property type="entry name" value="PRK00019.1"/>
    <property type="match status" value="1"/>
</dbReference>
<keyword evidence="6 8" id="KW-0687">Ribonucleoprotein</keyword>
<keyword evidence="8" id="KW-0479">Metal-binding</keyword>
<keyword evidence="8" id="KW-0862">Zinc</keyword>
<dbReference type="Proteomes" id="UP000054877">
    <property type="component" value="Unassembled WGS sequence"/>
</dbReference>
<evidence type="ECO:0000256" key="6">
    <source>
        <dbReference type="ARBA" id="ARBA00023274"/>
    </source>
</evidence>
<keyword evidence="5 8" id="KW-0689">Ribosomal protein</keyword>
<dbReference type="AlphaFoldDB" id="A0A0W0Z825"/>
<dbReference type="NCBIfam" id="TIGR00105">
    <property type="entry name" value="L31"/>
    <property type="match status" value="1"/>
</dbReference>
<proteinExistence type="inferred from homology"/>
<feature type="binding site" evidence="8">
    <location>
        <position position="37"/>
    </location>
    <ligand>
        <name>Zn(2+)</name>
        <dbReference type="ChEBI" id="CHEBI:29105"/>
    </ligand>
</feature>
<dbReference type="PRINTS" id="PR01249">
    <property type="entry name" value="RIBOSOMALL31"/>
</dbReference>
<keyword evidence="10" id="KW-1185">Reference proteome</keyword>
<dbReference type="InterPro" id="IPR027491">
    <property type="entry name" value="Ribosomal_bL31_A"/>
</dbReference>
<dbReference type="GO" id="GO:1990904">
    <property type="term" value="C:ribonucleoprotein complex"/>
    <property type="evidence" value="ECO:0007669"/>
    <property type="project" value="UniProtKB-KW"/>
</dbReference>
<dbReference type="NCBIfam" id="NF001809">
    <property type="entry name" value="PRK00528.1"/>
    <property type="match status" value="1"/>
</dbReference>
<feature type="binding site" evidence="8">
    <location>
        <position position="18"/>
    </location>
    <ligand>
        <name>Zn(2+)</name>
        <dbReference type="ChEBI" id="CHEBI:29105"/>
    </ligand>
</feature>
<evidence type="ECO:0000256" key="7">
    <source>
        <dbReference type="ARBA" id="ARBA00035687"/>
    </source>
</evidence>
<evidence type="ECO:0000256" key="2">
    <source>
        <dbReference type="ARBA" id="ARBA00011838"/>
    </source>
</evidence>
<comment type="similarity">
    <text evidence="1 8">Belongs to the bacterial ribosomal protein bL31 family. Type A subfamily.</text>
</comment>
<dbReference type="PANTHER" id="PTHR33280:SF6">
    <property type="entry name" value="LARGE RIBOSOMAL SUBUNIT PROTEIN BL31A"/>
    <property type="match status" value="1"/>
</dbReference>
<dbReference type="GO" id="GO:0006412">
    <property type="term" value="P:translation"/>
    <property type="evidence" value="ECO:0007669"/>
    <property type="project" value="UniProtKB-UniRule"/>
</dbReference>
<comment type="function">
    <text evidence="8">Binds the 23S rRNA.</text>
</comment>
<comment type="cofactor">
    <cofactor evidence="8">
        <name>Zn(2+)</name>
        <dbReference type="ChEBI" id="CHEBI:29105"/>
    </cofactor>
    <text evidence="8">Binds 1 zinc ion per subunit.</text>
</comment>
<keyword evidence="4 8" id="KW-0694">RNA-binding</keyword>
<evidence type="ECO:0000256" key="1">
    <source>
        <dbReference type="ARBA" id="ARBA00009296"/>
    </source>
</evidence>
<dbReference type="GO" id="GO:0005840">
    <property type="term" value="C:ribosome"/>
    <property type="evidence" value="ECO:0007669"/>
    <property type="project" value="UniProtKB-KW"/>
</dbReference>
<feature type="binding site" evidence="8">
    <location>
        <position position="40"/>
    </location>
    <ligand>
        <name>Zn(2+)</name>
        <dbReference type="ChEBI" id="CHEBI:29105"/>
    </ligand>
</feature>